<comment type="caution">
    <text evidence="1">The sequence shown here is derived from an EMBL/GenBank/DDBJ whole genome shotgun (WGS) entry which is preliminary data.</text>
</comment>
<organism evidence="1 2">
    <name type="scientific">Lindgomyces ingoldianus</name>
    <dbReference type="NCBI Taxonomy" id="673940"/>
    <lineage>
        <taxon>Eukaryota</taxon>
        <taxon>Fungi</taxon>
        <taxon>Dikarya</taxon>
        <taxon>Ascomycota</taxon>
        <taxon>Pezizomycotina</taxon>
        <taxon>Dothideomycetes</taxon>
        <taxon>Pleosporomycetidae</taxon>
        <taxon>Pleosporales</taxon>
        <taxon>Lindgomycetaceae</taxon>
        <taxon>Lindgomyces</taxon>
    </lineage>
</organism>
<evidence type="ECO:0000313" key="2">
    <source>
        <dbReference type="Proteomes" id="UP000799755"/>
    </source>
</evidence>
<dbReference type="Proteomes" id="UP000799755">
    <property type="component" value="Unassembled WGS sequence"/>
</dbReference>
<protein>
    <submittedName>
        <fullName evidence="1">TPR-like protein</fullName>
    </submittedName>
</protein>
<proteinExistence type="predicted"/>
<keyword evidence="2" id="KW-1185">Reference proteome</keyword>
<accession>A0ACB6R206</accession>
<sequence>MAYSSVTSTFGGSNYGFQAGLINGPVSVAFHLPPETPANPSSNIPFPRDPDYVDRELLLDRIYKKLSVPASKVALVGLGGVGYESNGGELSLNAYQRIGSHSYFREIADQVKIPGRVNQKANIFKLVHDWLCDKNKGNWVLVLDNVDNADFLLKPQTTSKEGLEGCLGSKSKRPLIRYLPRNENGSVLITTRSRDMALKLVEENNLITVEPMDRGQALGLLEKKLGDQMDNDRAAELGAALEYMPLAIVQAAAYIKERALRCSVQQYIEKLKQGDKAKTSLLNYDGGHLRRDWEAENSILLTWQISFDYIHATKRSAADLLSLMSFFDRQRIPEILLRSRNGTATRDESSRADGEKNEGTDSEDSMSEASVHDRFEDDILTLRNYSFISLTADTTTFEMHSLVQLATRKWLEGQGQLKRWRQQYITHLCREFPTGNYKNWTQCQALFPHAKLALVQKPEGEESLKEWALLIGSASDAEKMSIKSMKVRRRLLGTEQGETLNSMTMVALACKLGGRLEKAEELEVQVMETRKRVLREEHPDTLTSMANLASTYRNQGRLKEAEELEVQVMEISLKVLGEEHPSTLTGMANLASTYRDQGRWKEAEELQAKELEVCSRVLGEEHPDTLISMASLASTYRNQGRWKKAEELEVQVMGTIKRVLGEEHPHTLTSMANLALTYRNQGRWKEAEALGLQVMEVGKRVLGEEHPSTLTSVANLASTYRNQGRWKEAEELDVQVVETNLRVLGEEHPSTLISIANLASTFWDQGRWKEAEELQTKGLEICLRVLVGEHPDTLTSMANLALTYKSQGGWKKAEELEVQVMDTRKRVLGEEHPYTLTSMANLASTYRNQGRVLGEEHPDTLTSMANLALTLRTQDRTNEAIFLIEKCSQMRKYVLGL</sequence>
<dbReference type="EMBL" id="MU003500">
    <property type="protein sequence ID" value="KAF2473130.1"/>
    <property type="molecule type" value="Genomic_DNA"/>
</dbReference>
<gene>
    <name evidence="1" type="ORF">BDR25DRAFT_387263</name>
</gene>
<name>A0ACB6R206_9PLEO</name>
<reference evidence="1" key="1">
    <citation type="journal article" date="2020" name="Stud. Mycol.">
        <title>101 Dothideomycetes genomes: a test case for predicting lifestyles and emergence of pathogens.</title>
        <authorList>
            <person name="Haridas S."/>
            <person name="Albert R."/>
            <person name="Binder M."/>
            <person name="Bloem J."/>
            <person name="Labutti K."/>
            <person name="Salamov A."/>
            <person name="Andreopoulos B."/>
            <person name="Baker S."/>
            <person name="Barry K."/>
            <person name="Bills G."/>
            <person name="Bluhm B."/>
            <person name="Cannon C."/>
            <person name="Castanera R."/>
            <person name="Culley D."/>
            <person name="Daum C."/>
            <person name="Ezra D."/>
            <person name="Gonzalez J."/>
            <person name="Henrissat B."/>
            <person name="Kuo A."/>
            <person name="Liang C."/>
            <person name="Lipzen A."/>
            <person name="Lutzoni F."/>
            <person name="Magnuson J."/>
            <person name="Mondo S."/>
            <person name="Nolan M."/>
            <person name="Ohm R."/>
            <person name="Pangilinan J."/>
            <person name="Park H.-J."/>
            <person name="Ramirez L."/>
            <person name="Alfaro M."/>
            <person name="Sun H."/>
            <person name="Tritt A."/>
            <person name="Yoshinaga Y."/>
            <person name="Zwiers L.-H."/>
            <person name="Turgeon B."/>
            <person name="Goodwin S."/>
            <person name="Spatafora J."/>
            <person name="Crous P."/>
            <person name="Grigoriev I."/>
        </authorList>
    </citation>
    <scope>NUCLEOTIDE SEQUENCE</scope>
    <source>
        <strain evidence="1">ATCC 200398</strain>
    </source>
</reference>
<evidence type="ECO:0000313" key="1">
    <source>
        <dbReference type="EMBL" id="KAF2473130.1"/>
    </source>
</evidence>